<feature type="compositionally biased region" description="Acidic residues" evidence="1">
    <location>
        <begin position="750"/>
        <end position="764"/>
    </location>
</feature>
<dbReference type="Proteomes" id="UP000054988">
    <property type="component" value="Unassembled WGS sequence"/>
</dbReference>
<sequence length="785" mass="89832">MPPKGFKVKAPTAAQVQKEDTRARSKKQAEDNEKLNTPVKEEKMKVTHYTKDTDSLEVEYTTLSPSKKRIVHLADIPSSSSSALPIPPSDIIGDHSESPLQPEMEQLPSLPQKKRNRNECANGSTEGSYASNPAYIALFNAKNAGFGVCVAPHAWFHDIMEHHSTVLKDGMERHGGDSCPNSKKTFKWLTLVHVNGIVDILVNFCLCSEHPDDFDQLLDLCLFPATIKRVETVFSFELLDDFHLHTLTSKKAAFDYYDALQCKTNPLLPQNAPNLYQPFLHIAWIHRHLAGKRRAGQSHDIDKYVPHRPEGHTAVYCPACPEPRFNIDILEIQNTPLEKNIYTLFIAVDGCHSAQRLRKQEDPDDVALNNGSAYLSSRHQFQEYIRDNTGEANPLTCSRLKAVWMQNILKFKNAVITGIVGAICTRHGLFLPNGIVDMPKGEMFCLGDWMLYYGLLGREGLEQVHISYDLWCIFKVHLSDRLKQWHTHFSNQDIITLLTKARGCIPQLHIEGHDHMCKACYHFEYTRHVGRTNGELVETPWSAEKLTGGSTRHMNDGHCHDTLDDFHGFWNFCKVQKLGSMLSCQWAQTKLAIEELQPHFEEFSGLFPSNVLQEWEQLYAKPLPDKSDKNAVDLYTARVGTVNWVKWFCDHACLDQYKEEIEILEAEFTRICQFHQKMHDIWLDIAQTSDSDQEPGYAAYAHKQAAMYQTLKNDVIGHWLKHDETRKKLAEQKEKSQKSKIVNQQMQDSMDNEGIDAEDMDDDKESWLDLDNYVQEDLQNEEVID</sequence>
<reference evidence="3 4" key="1">
    <citation type="submission" date="2015-12" db="EMBL/GenBank/DDBJ databases">
        <title>Draft genome sequence of Moniliophthora roreri, the causal agent of frosty pod rot of cacao.</title>
        <authorList>
            <person name="Aime M.C."/>
            <person name="Diaz-Valderrama J.R."/>
            <person name="Kijpornyongpan T."/>
            <person name="Phillips-Mora W."/>
        </authorList>
    </citation>
    <scope>NUCLEOTIDE SEQUENCE [LARGE SCALE GENOMIC DNA]</scope>
    <source>
        <strain evidence="3 4">MCA 2952</strain>
    </source>
</reference>
<feature type="region of interest" description="Disordered" evidence="1">
    <location>
        <begin position="78"/>
        <end position="125"/>
    </location>
</feature>
<feature type="compositionally biased region" description="Polar residues" evidence="1">
    <location>
        <begin position="739"/>
        <end position="749"/>
    </location>
</feature>
<dbReference type="Pfam" id="PF18758">
    <property type="entry name" value="KDZ"/>
    <property type="match status" value="1"/>
</dbReference>
<comment type="caution">
    <text evidence="3">The sequence shown here is derived from an EMBL/GenBank/DDBJ whole genome shotgun (WGS) entry which is preliminary data.</text>
</comment>
<protein>
    <recommendedName>
        <fullName evidence="2">CxC2-like cysteine cluster KDZ transposase-associated domain-containing protein</fullName>
    </recommendedName>
</protein>
<accession>A0A0W0GE54</accession>
<evidence type="ECO:0000313" key="4">
    <source>
        <dbReference type="Proteomes" id="UP000054988"/>
    </source>
</evidence>
<proteinExistence type="predicted"/>
<evidence type="ECO:0000256" key="1">
    <source>
        <dbReference type="SAM" id="MobiDB-lite"/>
    </source>
</evidence>
<organism evidence="3 4">
    <name type="scientific">Moniliophthora roreri</name>
    <name type="common">Frosty pod rot fungus</name>
    <name type="synonym">Monilia roreri</name>
    <dbReference type="NCBI Taxonomy" id="221103"/>
    <lineage>
        <taxon>Eukaryota</taxon>
        <taxon>Fungi</taxon>
        <taxon>Dikarya</taxon>
        <taxon>Basidiomycota</taxon>
        <taxon>Agaricomycotina</taxon>
        <taxon>Agaricomycetes</taxon>
        <taxon>Agaricomycetidae</taxon>
        <taxon>Agaricales</taxon>
        <taxon>Marasmiineae</taxon>
        <taxon>Marasmiaceae</taxon>
        <taxon>Moniliophthora</taxon>
    </lineage>
</organism>
<feature type="region of interest" description="Disordered" evidence="1">
    <location>
        <begin position="1"/>
        <end position="44"/>
    </location>
</feature>
<dbReference type="AlphaFoldDB" id="A0A0W0GE54"/>
<feature type="region of interest" description="Disordered" evidence="1">
    <location>
        <begin position="732"/>
        <end position="785"/>
    </location>
</feature>
<gene>
    <name evidence="3" type="ORF">WG66_593</name>
</gene>
<dbReference type="Pfam" id="PF18803">
    <property type="entry name" value="CxC2"/>
    <property type="match status" value="1"/>
</dbReference>
<name>A0A0W0GE54_MONRR</name>
<evidence type="ECO:0000313" key="3">
    <source>
        <dbReference type="EMBL" id="KTB46835.1"/>
    </source>
</evidence>
<evidence type="ECO:0000259" key="2">
    <source>
        <dbReference type="Pfam" id="PF18803"/>
    </source>
</evidence>
<feature type="domain" description="CxC2-like cysteine cluster KDZ transposase-associated" evidence="2">
    <location>
        <begin position="174"/>
        <end position="265"/>
    </location>
</feature>
<dbReference type="InterPro" id="IPR040521">
    <property type="entry name" value="KDZ"/>
</dbReference>
<dbReference type="EMBL" id="LATX01000238">
    <property type="protein sequence ID" value="KTB46835.1"/>
    <property type="molecule type" value="Genomic_DNA"/>
</dbReference>
<dbReference type="InterPro" id="IPR041457">
    <property type="entry name" value="CxC2_KDZ-assoc"/>
</dbReference>
<feature type="compositionally biased region" description="Basic and acidic residues" evidence="1">
    <location>
        <begin position="17"/>
        <end position="44"/>
    </location>
</feature>